<evidence type="ECO:0000256" key="2">
    <source>
        <dbReference type="SAM" id="Phobius"/>
    </source>
</evidence>
<dbReference type="InterPro" id="IPR012902">
    <property type="entry name" value="N_methyl_site"/>
</dbReference>
<keyword evidence="2" id="KW-1133">Transmembrane helix</keyword>
<evidence type="ECO:0000313" key="4">
    <source>
        <dbReference type="Proteomes" id="UP000235925"/>
    </source>
</evidence>
<dbReference type="AlphaFoldDB" id="A0A2N8S506"/>
<dbReference type="GO" id="GO:0015627">
    <property type="term" value="C:type II protein secretion system complex"/>
    <property type="evidence" value="ECO:0007669"/>
    <property type="project" value="InterPro"/>
</dbReference>
<organism evidence="3 4">
    <name type="scientific">Stutzerimonas stutzeri</name>
    <name type="common">Pseudomonas stutzeri</name>
    <dbReference type="NCBI Taxonomy" id="316"/>
    <lineage>
        <taxon>Bacteria</taxon>
        <taxon>Pseudomonadati</taxon>
        <taxon>Pseudomonadota</taxon>
        <taxon>Gammaproteobacteria</taxon>
        <taxon>Pseudomonadales</taxon>
        <taxon>Pseudomonadaceae</taxon>
        <taxon>Stutzerimonas</taxon>
    </lineage>
</organism>
<dbReference type="PRINTS" id="PR00813">
    <property type="entry name" value="BCTERIALGSPG"/>
</dbReference>
<dbReference type="Pfam" id="PF16732">
    <property type="entry name" value="ComP_DUS"/>
    <property type="match status" value="1"/>
</dbReference>
<feature type="transmembrane region" description="Helical" evidence="2">
    <location>
        <begin position="6"/>
        <end position="29"/>
    </location>
</feature>
<dbReference type="GO" id="GO:0043683">
    <property type="term" value="P:type IV pilus assembly"/>
    <property type="evidence" value="ECO:0007669"/>
    <property type="project" value="InterPro"/>
</dbReference>
<dbReference type="RefSeq" id="WP_102824463.1">
    <property type="nucleotide sequence ID" value="NZ_CP139348.1"/>
</dbReference>
<dbReference type="Pfam" id="PF07963">
    <property type="entry name" value="N_methyl"/>
    <property type="match status" value="1"/>
</dbReference>
<dbReference type="Gene3D" id="3.30.700.10">
    <property type="entry name" value="Glycoprotein, Type 4 Pilin"/>
    <property type="match status" value="1"/>
</dbReference>
<comment type="caution">
    <text evidence="3">The sequence shown here is derived from an EMBL/GenBank/DDBJ whole genome shotgun (WGS) entry which is preliminary data.</text>
</comment>
<name>A0A2N8S506_STUST</name>
<keyword evidence="1" id="KW-0488">Methylation</keyword>
<reference evidence="3 4" key="1">
    <citation type="submission" date="2018-01" db="EMBL/GenBank/DDBJ databases">
        <title>Denitrification phenotypes of diverse strains of Pseudomonas stutzeri.</title>
        <authorList>
            <person name="Milligan D.A."/>
            <person name="Bergaust L."/>
            <person name="Bakken L.R."/>
            <person name="Frostegard A."/>
        </authorList>
    </citation>
    <scope>NUCLEOTIDE SEQUENCE [LARGE SCALE GENOMIC DNA]</scope>
    <source>
        <strain evidence="3 4">KC</strain>
    </source>
</reference>
<dbReference type="PANTHER" id="PTHR30093:SF47">
    <property type="entry name" value="TYPE IV PILUS NON-CORE MINOR PILIN PILE"/>
    <property type="match status" value="1"/>
</dbReference>
<keyword evidence="2" id="KW-0472">Membrane</keyword>
<dbReference type="InterPro" id="IPR031982">
    <property type="entry name" value="PilE-like"/>
</dbReference>
<sequence>MARHLARGFTLIEVMIVVVIIGILASIALPNYRQYVVRSNRTAAQAQMLDIANRQQHFLLANRSYADTPALTASGFSLSSEVSPHYSFAVTVGSGTVPSYLITFTAVGSQASDGNLTLDNEGTKTPADKW</sequence>
<accession>A0A2N8S506</accession>
<evidence type="ECO:0000256" key="1">
    <source>
        <dbReference type="ARBA" id="ARBA00022481"/>
    </source>
</evidence>
<dbReference type="EMBL" id="POUN01000002">
    <property type="protein sequence ID" value="PNF81704.1"/>
    <property type="molecule type" value="Genomic_DNA"/>
</dbReference>
<dbReference type="GO" id="GO:0015628">
    <property type="term" value="P:protein secretion by the type II secretion system"/>
    <property type="evidence" value="ECO:0007669"/>
    <property type="project" value="InterPro"/>
</dbReference>
<protein>
    <submittedName>
        <fullName evidence="3">Prepilin-type cleavage/methylation domain-containing protein</fullName>
    </submittedName>
</protein>
<keyword evidence="2" id="KW-0812">Transmembrane</keyword>
<dbReference type="Proteomes" id="UP000235925">
    <property type="component" value="Unassembled WGS sequence"/>
</dbReference>
<dbReference type="InterPro" id="IPR045584">
    <property type="entry name" value="Pilin-like"/>
</dbReference>
<dbReference type="NCBIfam" id="TIGR02532">
    <property type="entry name" value="IV_pilin_GFxxxE"/>
    <property type="match status" value="1"/>
</dbReference>
<dbReference type="PROSITE" id="PS00409">
    <property type="entry name" value="PROKAR_NTER_METHYL"/>
    <property type="match status" value="1"/>
</dbReference>
<dbReference type="PANTHER" id="PTHR30093">
    <property type="entry name" value="GENERAL SECRETION PATHWAY PROTEIN G"/>
    <property type="match status" value="1"/>
</dbReference>
<dbReference type="SUPFAM" id="SSF54523">
    <property type="entry name" value="Pili subunits"/>
    <property type="match status" value="1"/>
</dbReference>
<dbReference type="InterPro" id="IPR000983">
    <property type="entry name" value="Bac_GSPG_pilin"/>
</dbReference>
<dbReference type="OrthoDB" id="5296638at2"/>
<proteinExistence type="predicted"/>
<evidence type="ECO:0000313" key="3">
    <source>
        <dbReference type="EMBL" id="PNF81704.1"/>
    </source>
</evidence>
<gene>
    <name evidence="3" type="ORF">CXK92_07725</name>
</gene>